<evidence type="ECO:0000256" key="5">
    <source>
        <dbReference type="ARBA" id="ARBA00022989"/>
    </source>
</evidence>
<feature type="transmembrane region" description="Helical" evidence="7">
    <location>
        <begin position="174"/>
        <end position="194"/>
    </location>
</feature>
<dbReference type="InterPro" id="IPR051788">
    <property type="entry name" value="MFS_Transporter"/>
</dbReference>
<comment type="caution">
    <text evidence="9">The sequence shown here is derived from an EMBL/GenBank/DDBJ whole genome shotgun (WGS) entry which is preliminary data.</text>
</comment>
<dbReference type="PANTHER" id="PTHR23514:SF3">
    <property type="entry name" value="BYPASS OF STOP CODON PROTEIN 6"/>
    <property type="match status" value="1"/>
</dbReference>
<gene>
    <name evidence="9" type="ORF">ACFFJH_02245</name>
</gene>
<evidence type="ECO:0000256" key="7">
    <source>
        <dbReference type="SAM" id="Phobius"/>
    </source>
</evidence>
<feature type="domain" description="Major facilitator superfamily (MFS) profile" evidence="8">
    <location>
        <begin position="11"/>
        <end position="425"/>
    </location>
</feature>
<evidence type="ECO:0000256" key="6">
    <source>
        <dbReference type="ARBA" id="ARBA00023136"/>
    </source>
</evidence>
<evidence type="ECO:0000256" key="1">
    <source>
        <dbReference type="ARBA" id="ARBA00004127"/>
    </source>
</evidence>
<dbReference type="Gene3D" id="1.20.1250.20">
    <property type="entry name" value="MFS general substrate transporter like domains"/>
    <property type="match status" value="2"/>
</dbReference>
<keyword evidence="6 7" id="KW-0472">Membrane</keyword>
<feature type="transmembrane region" description="Helical" evidence="7">
    <location>
        <begin position="52"/>
        <end position="71"/>
    </location>
</feature>
<feature type="transmembrane region" description="Helical" evidence="7">
    <location>
        <begin position="282"/>
        <end position="303"/>
    </location>
</feature>
<feature type="transmembrane region" description="Helical" evidence="7">
    <location>
        <begin position="148"/>
        <end position="168"/>
    </location>
</feature>
<feature type="transmembrane region" description="Helical" evidence="7">
    <location>
        <begin position="251"/>
        <end position="270"/>
    </location>
</feature>
<protein>
    <submittedName>
        <fullName evidence="9">Sugar MFS transporter</fullName>
    </submittedName>
</protein>
<evidence type="ECO:0000256" key="3">
    <source>
        <dbReference type="ARBA" id="ARBA00022448"/>
    </source>
</evidence>
<feature type="transmembrane region" description="Helical" evidence="7">
    <location>
        <begin position="109"/>
        <end position="128"/>
    </location>
</feature>
<dbReference type="PANTHER" id="PTHR23514">
    <property type="entry name" value="BYPASS OF STOP CODON PROTEIN 6"/>
    <property type="match status" value="1"/>
</dbReference>
<feature type="transmembrane region" description="Helical" evidence="7">
    <location>
        <begin position="224"/>
        <end position="245"/>
    </location>
</feature>
<keyword evidence="10" id="KW-1185">Reference proteome</keyword>
<feature type="transmembrane region" description="Helical" evidence="7">
    <location>
        <begin position="401"/>
        <end position="420"/>
    </location>
</feature>
<dbReference type="EMBL" id="JBHLXJ010000002">
    <property type="protein sequence ID" value="MFC0348613.1"/>
    <property type="molecule type" value="Genomic_DNA"/>
</dbReference>
<feature type="transmembrane region" description="Helical" evidence="7">
    <location>
        <begin position="340"/>
        <end position="360"/>
    </location>
</feature>
<dbReference type="InterPro" id="IPR020846">
    <property type="entry name" value="MFS_dom"/>
</dbReference>
<keyword evidence="4 7" id="KW-0812">Transmembrane</keyword>
<dbReference type="InterPro" id="IPR036259">
    <property type="entry name" value="MFS_trans_sf"/>
</dbReference>
<evidence type="ECO:0000259" key="8">
    <source>
        <dbReference type="PROSITE" id="PS50850"/>
    </source>
</evidence>
<accession>A0ABV6I9Z3</accession>
<organism evidence="9 10">
    <name type="scientific">Undibacterium danionis</name>
    <dbReference type="NCBI Taxonomy" id="1812100"/>
    <lineage>
        <taxon>Bacteria</taxon>
        <taxon>Pseudomonadati</taxon>
        <taxon>Pseudomonadota</taxon>
        <taxon>Betaproteobacteria</taxon>
        <taxon>Burkholderiales</taxon>
        <taxon>Oxalobacteraceae</taxon>
        <taxon>Undibacterium</taxon>
    </lineage>
</organism>
<reference evidence="9 10" key="1">
    <citation type="submission" date="2024-09" db="EMBL/GenBank/DDBJ databases">
        <authorList>
            <person name="Sun Q."/>
            <person name="Mori K."/>
        </authorList>
    </citation>
    <scope>NUCLEOTIDE SEQUENCE [LARGE SCALE GENOMIC DNA]</scope>
    <source>
        <strain evidence="9 10">CCM 8677</strain>
    </source>
</reference>
<comment type="similarity">
    <text evidence="2">Belongs to the major facilitator superfamily.</text>
</comment>
<evidence type="ECO:0000256" key="2">
    <source>
        <dbReference type="ARBA" id="ARBA00008335"/>
    </source>
</evidence>
<feature type="transmembrane region" description="Helical" evidence="7">
    <location>
        <begin position="83"/>
        <end position="103"/>
    </location>
</feature>
<evidence type="ECO:0000256" key="4">
    <source>
        <dbReference type="ARBA" id="ARBA00022692"/>
    </source>
</evidence>
<evidence type="ECO:0000313" key="10">
    <source>
        <dbReference type="Proteomes" id="UP001589844"/>
    </source>
</evidence>
<feature type="transmembrane region" description="Helical" evidence="7">
    <location>
        <begin position="12"/>
        <end position="32"/>
    </location>
</feature>
<proteinExistence type="inferred from homology"/>
<dbReference type="SUPFAM" id="SSF103473">
    <property type="entry name" value="MFS general substrate transporter"/>
    <property type="match status" value="1"/>
</dbReference>
<dbReference type="Proteomes" id="UP001589844">
    <property type="component" value="Unassembled WGS sequence"/>
</dbReference>
<evidence type="ECO:0000313" key="9">
    <source>
        <dbReference type="EMBL" id="MFC0348613.1"/>
    </source>
</evidence>
<dbReference type="InterPro" id="IPR011701">
    <property type="entry name" value="MFS"/>
</dbReference>
<keyword evidence="5 7" id="KW-1133">Transmembrane helix</keyword>
<sequence>METKNSFSARLLFTSNLAIFTIGLGFAVRAAIADDLRVKIFNVIDAAQSATMVGQALGMTFLGFAFTLLIGSSLVDILGSKRILIFSALSNLLGSLLVLWASIRPVDASSYTIVLIGLMLTGLGWGGVEGAVNPLVVSIDPENKIKRLNILHAWWPAGIVFGGLFSIAVKTFGLPWQTNLVVLCLPAFAIIMLVRGQVFPVTERVAQGVSYADMCRELYRRPQFLIFLCCMWLTTSSELAPGQWVDLTLSHTVGMSGIFILIYVSTLMFVMRHFAGPIAHRLSSIGLLWVSSLLAAIGLFALSRANSPVTAVLAATIWGAGVCFMWPTMLAVVSERFVRGGALAMGLMGFTGGMAIQFLLPALGKIFDDAKNLAAGGADKLATLSAEQSTQVIQIASRESFQAIALVPLILLPIFAAIWLHDRSQNKKMAAQSALSS</sequence>
<name>A0ABV6I9Z3_9BURK</name>
<comment type="subcellular location">
    <subcellularLocation>
        <location evidence="1">Endomembrane system</location>
        <topology evidence="1">Multi-pass membrane protein</topology>
    </subcellularLocation>
</comment>
<dbReference type="PROSITE" id="PS50850">
    <property type="entry name" value="MFS"/>
    <property type="match status" value="1"/>
</dbReference>
<feature type="transmembrane region" description="Helical" evidence="7">
    <location>
        <begin position="309"/>
        <end position="333"/>
    </location>
</feature>
<dbReference type="RefSeq" id="WP_390209732.1">
    <property type="nucleotide sequence ID" value="NZ_JBHLXJ010000002.1"/>
</dbReference>
<dbReference type="Pfam" id="PF07690">
    <property type="entry name" value="MFS_1"/>
    <property type="match status" value="1"/>
</dbReference>
<keyword evidence="3" id="KW-0813">Transport</keyword>